<evidence type="ECO:0000313" key="7">
    <source>
        <dbReference type="Proteomes" id="UP000094869"/>
    </source>
</evidence>
<dbReference type="PATRIC" id="fig|1432052.4.peg.2121"/>
<dbReference type="EMBL" id="MEHA01000009">
    <property type="protein sequence ID" value="ODR51353.1"/>
    <property type="molecule type" value="Genomic_DNA"/>
</dbReference>
<name>A0A1E3AB66_9FIRM</name>
<reference evidence="3 6" key="3">
    <citation type="submission" date="2016-08" db="EMBL/GenBank/DDBJ databases">
        <authorList>
            <person name="Seilhamer J.J."/>
        </authorList>
    </citation>
    <scope>NUCLEOTIDE SEQUENCE [LARGE SCALE GENOMIC DNA]</scope>
    <source>
        <strain evidence="3 6">NML150140-1</strain>
    </source>
</reference>
<evidence type="ECO:0000313" key="3">
    <source>
        <dbReference type="EMBL" id="ODR51353.1"/>
    </source>
</evidence>
<keyword evidence="1" id="KW-0472">Membrane</keyword>
<evidence type="ECO:0000256" key="1">
    <source>
        <dbReference type="SAM" id="Phobius"/>
    </source>
</evidence>
<protein>
    <recommendedName>
        <fullName evidence="8">Extracellular solute-binding protein</fullName>
    </recommendedName>
</protein>
<dbReference type="Proteomes" id="UP000094067">
    <property type="component" value="Unassembled WGS sequence"/>
</dbReference>
<keyword evidence="1" id="KW-1133">Transmembrane helix</keyword>
<reference evidence="4 7" key="2">
    <citation type="submission" date="2016-08" db="EMBL/GenBank/DDBJ databases">
        <title>Characterization of Isolates of Eisenbergiella tayi Derived from Blood Cultures, Using Whole Genome Sequencing.</title>
        <authorList>
            <person name="Bernier A.-M."/>
            <person name="Burdz T."/>
            <person name="Wiebe D."/>
            <person name="Bernard K."/>
        </authorList>
    </citation>
    <scope>NUCLEOTIDE SEQUENCE [LARGE SCALE GENOMIC DNA]</scope>
    <source>
        <strain evidence="4 7">NML120146</strain>
    </source>
</reference>
<evidence type="ECO:0000313" key="5">
    <source>
        <dbReference type="Proteomes" id="UP000094067"/>
    </source>
</evidence>
<gene>
    <name evidence="3" type="ORF">BEI59_13950</name>
    <name evidence="2" type="ORF">BEI61_01902</name>
    <name evidence="4" type="ORF">BEI63_16175</name>
</gene>
<feature type="transmembrane region" description="Helical" evidence="1">
    <location>
        <begin position="33"/>
        <end position="56"/>
    </location>
</feature>
<dbReference type="EMBL" id="MEHD01000025">
    <property type="protein sequence ID" value="ODR54494.1"/>
    <property type="molecule type" value="Genomic_DNA"/>
</dbReference>
<proteinExistence type="predicted"/>
<evidence type="ECO:0000313" key="6">
    <source>
        <dbReference type="Proteomes" id="UP000094271"/>
    </source>
</evidence>
<dbReference type="EMBL" id="MCGH01000002">
    <property type="protein sequence ID" value="ODM06013.1"/>
    <property type="molecule type" value="Genomic_DNA"/>
</dbReference>
<keyword evidence="1" id="KW-0812">Transmembrane</keyword>
<dbReference type="OrthoDB" id="1925387at2"/>
<dbReference type="RefSeq" id="WP_044970967.1">
    <property type="nucleotide sequence ID" value="NZ_BAABXS010000003.1"/>
</dbReference>
<organism evidence="2 5">
    <name type="scientific">Eisenbergiella tayi</name>
    <dbReference type="NCBI Taxonomy" id="1432052"/>
    <lineage>
        <taxon>Bacteria</taxon>
        <taxon>Bacillati</taxon>
        <taxon>Bacillota</taxon>
        <taxon>Clostridia</taxon>
        <taxon>Lachnospirales</taxon>
        <taxon>Lachnospiraceae</taxon>
        <taxon>Eisenbergiella</taxon>
    </lineage>
</organism>
<dbReference type="AlphaFoldDB" id="A0A1E3AB66"/>
<evidence type="ECO:0000313" key="2">
    <source>
        <dbReference type="EMBL" id="ODM06013.1"/>
    </source>
</evidence>
<reference evidence="2 5" key="1">
    <citation type="submission" date="2016-07" db="EMBL/GenBank/DDBJ databases">
        <title>Characterization of isolates of Eisenbergiella tayi derived from blood cultures, using whole genome sequencing.</title>
        <authorList>
            <person name="Burdz T."/>
            <person name="Wiebe D."/>
            <person name="Huynh C."/>
            <person name="Bernard K."/>
        </authorList>
    </citation>
    <scope>NUCLEOTIDE SEQUENCE [LARGE SCALE GENOMIC DNA]</scope>
    <source>
        <strain evidence="2 5">NML 110608</strain>
    </source>
</reference>
<dbReference type="Proteomes" id="UP000094271">
    <property type="component" value="Unassembled WGS sequence"/>
</dbReference>
<evidence type="ECO:0008006" key="8">
    <source>
        <dbReference type="Google" id="ProtNLM"/>
    </source>
</evidence>
<keyword evidence="7" id="KW-1185">Reference proteome</keyword>
<dbReference type="Proteomes" id="UP000094869">
    <property type="component" value="Unassembled WGS sequence"/>
</dbReference>
<comment type="caution">
    <text evidence="2">The sequence shown here is derived from an EMBL/GenBank/DDBJ whole genome shotgun (WGS) entry which is preliminary data.</text>
</comment>
<sequence>MADGNSVSDEIKAQHKKLAGKTPKEKFQYFWEYYRIPTLVTILVAAFAANLIYTIVTAKDSALSVLFINGYSEMDTEAFMSGFDEYAQIDTKEYSTSLEMNFTIQEEATDQYTMANVQKLMALVAAKELDVIMADTSTFTNYAEPGYFCNLNEVLPQELIDKYQDRFFYYDIPDDDQGEVPIGIQFADAPKVVETGAYAVTNDALFGIVVNSEHVDNAVKFLEYMDME</sequence>
<dbReference type="Gene3D" id="3.40.190.10">
    <property type="entry name" value="Periplasmic binding protein-like II"/>
    <property type="match status" value="1"/>
</dbReference>
<evidence type="ECO:0000313" key="4">
    <source>
        <dbReference type="EMBL" id="ODR54494.1"/>
    </source>
</evidence>
<accession>A0A1E3AB66</accession>